<dbReference type="HOGENOM" id="CLU_2355223_0_0_7"/>
<dbReference type="RefSeq" id="WP_035063783.1">
    <property type="nucleotide sequence ID" value="NZ_KI632512.1"/>
</dbReference>
<reference evidence="1 2" key="1">
    <citation type="submission" date="2013-08" db="EMBL/GenBank/DDBJ databases">
        <authorList>
            <consortium name="DOE Joint Genome Institute"/>
            <person name="Hazen T.C."/>
            <person name="Huntemann M."/>
            <person name="Han J."/>
            <person name="Chen A."/>
            <person name="Kyrpides N."/>
            <person name="Mavromatis K."/>
            <person name="Markowitz V."/>
            <person name="Palaniappan K."/>
            <person name="Ivanova N."/>
            <person name="Schaumberg A."/>
            <person name="Pati A."/>
            <person name="Liolios K."/>
            <person name="Nordberg H.P."/>
            <person name="Cantor M.N."/>
            <person name="Hua S.X."/>
            <person name="Woyke T."/>
        </authorList>
    </citation>
    <scope>NUCLEOTIDE SEQUENCE [LARGE SCALE GENOMIC DNA]</scope>
    <source>
        <strain evidence="1 2">HI1</strain>
    </source>
</reference>
<name>W9E1X7_9BACT</name>
<proteinExistence type="predicted"/>
<dbReference type="EMBL" id="AZAO01000001">
    <property type="protein sequence ID" value="ETA73134.1"/>
    <property type="molecule type" value="Genomic_DNA"/>
</dbReference>
<organism evidence="1 2">
    <name type="scientific">Nitratidesulfovibrio termitidis HI1</name>
    <dbReference type="NCBI Taxonomy" id="644897"/>
    <lineage>
        <taxon>Bacteria</taxon>
        <taxon>Pseudomonadati</taxon>
        <taxon>Thermodesulfobacteriota</taxon>
        <taxon>Desulfovibrionia</taxon>
        <taxon>Desulfovibrionales</taxon>
        <taxon>Desulfovibrionaceae</taxon>
        <taxon>Nitratidesulfovibrio</taxon>
    </lineage>
</organism>
<accession>W9E1X7</accession>
<evidence type="ECO:0000313" key="1">
    <source>
        <dbReference type="EMBL" id="ETA73134.1"/>
    </source>
</evidence>
<keyword evidence="2" id="KW-1185">Reference proteome</keyword>
<sequence>MAHDSIDIPRYARLYAQRVLRNTNLDPGDMPELARNTEFKARAVREKADVTRTIRREAGQLLVASGLPADAVRKTLRLEHWWQPEQRGSAKQKEKRR</sequence>
<comment type="caution">
    <text evidence="1">The sequence shown here is derived from an EMBL/GenBank/DDBJ whole genome shotgun (WGS) entry which is preliminary data.</text>
</comment>
<evidence type="ECO:0000313" key="2">
    <source>
        <dbReference type="Proteomes" id="UP000242380"/>
    </source>
</evidence>
<protein>
    <submittedName>
        <fullName evidence="1">Uncharacterized protein</fullName>
    </submittedName>
</protein>
<dbReference type="OrthoDB" id="5462308at2"/>
<gene>
    <name evidence="1" type="ORF">DesteDRAFT_0024</name>
</gene>
<dbReference type="Proteomes" id="UP000242380">
    <property type="component" value="Unassembled WGS sequence"/>
</dbReference>
<dbReference type="AlphaFoldDB" id="W9E1X7"/>